<dbReference type="AlphaFoldDB" id="A0A437MMW6"/>
<feature type="transmembrane region" description="Helical" evidence="1">
    <location>
        <begin position="174"/>
        <end position="194"/>
    </location>
</feature>
<keyword evidence="1" id="KW-1133">Transmembrane helix</keyword>
<evidence type="ECO:0000256" key="1">
    <source>
        <dbReference type="SAM" id="Phobius"/>
    </source>
</evidence>
<dbReference type="RefSeq" id="WP_127785574.1">
    <property type="nucleotide sequence ID" value="NZ_SACL01000001.1"/>
</dbReference>
<reference evidence="2 3" key="1">
    <citation type="submission" date="2019-01" db="EMBL/GenBank/DDBJ databases">
        <authorList>
            <person name="Chen W.-M."/>
        </authorList>
    </citation>
    <scope>NUCLEOTIDE SEQUENCE [LARGE SCALE GENOMIC DNA]</scope>
    <source>
        <strain evidence="2 3">CCP-6</strain>
    </source>
</reference>
<protein>
    <recommendedName>
        <fullName evidence="4">DUF3147 family protein</fullName>
    </recommendedName>
</protein>
<evidence type="ECO:0000313" key="2">
    <source>
        <dbReference type="EMBL" id="RVT98991.1"/>
    </source>
</evidence>
<feature type="transmembrane region" description="Helical" evidence="1">
    <location>
        <begin position="232"/>
        <end position="253"/>
    </location>
</feature>
<feature type="transmembrane region" description="Helical" evidence="1">
    <location>
        <begin position="56"/>
        <end position="79"/>
    </location>
</feature>
<evidence type="ECO:0000313" key="3">
    <source>
        <dbReference type="Proteomes" id="UP000282957"/>
    </source>
</evidence>
<feature type="transmembrane region" description="Helical" evidence="1">
    <location>
        <begin position="91"/>
        <end position="109"/>
    </location>
</feature>
<dbReference type="EMBL" id="SACL01000001">
    <property type="protein sequence ID" value="RVT98991.1"/>
    <property type="molecule type" value="Genomic_DNA"/>
</dbReference>
<feature type="transmembrane region" description="Helical" evidence="1">
    <location>
        <begin position="147"/>
        <end position="168"/>
    </location>
</feature>
<keyword evidence="1" id="KW-0472">Membrane</keyword>
<keyword evidence="1" id="KW-0812">Transmembrane</keyword>
<dbReference type="Proteomes" id="UP000282957">
    <property type="component" value="Unassembled WGS sequence"/>
</dbReference>
<name>A0A437MMW6_9PROT</name>
<evidence type="ECO:0008006" key="4">
    <source>
        <dbReference type="Google" id="ProtNLM"/>
    </source>
</evidence>
<accession>A0A437MMW6</accession>
<sequence length="258" mass="25843">MILPLLLKALLTGGIVAAAAVGAARLGPVWGGLIATLPTSAAPAFILLGLAHPPEFVAQAAATGLASNIATALYLFLLVRGLPRLGLWRGMALAVPGWAVAAGLMTWLAPGYWMALVLNVLAYGLAIQGTAPALVESAPVALRPAAWWELPLRAALLGLVVASVVSAAGGLGPMLTGFATMFPVALTSLTIAAVPRMGVQGTARLLAGATRGMLGFIAFMAVLAGLAPVLGALPAVGCGLVAALSWGAGVLLLRARRA</sequence>
<gene>
    <name evidence="2" type="ORF">EOD42_02450</name>
</gene>
<dbReference type="OrthoDB" id="165613at204441"/>
<keyword evidence="3" id="KW-1185">Reference proteome</keyword>
<feature type="transmembrane region" description="Helical" evidence="1">
    <location>
        <begin position="206"/>
        <end position="226"/>
    </location>
</feature>
<comment type="caution">
    <text evidence="2">The sequence shown here is derived from an EMBL/GenBank/DDBJ whole genome shotgun (WGS) entry which is preliminary data.</text>
</comment>
<feature type="transmembrane region" description="Helical" evidence="1">
    <location>
        <begin position="115"/>
        <end position="135"/>
    </location>
</feature>
<proteinExistence type="predicted"/>
<organism evidence="2 3">
    <name type="scientific">Rhodovarius crocodyli</name>
    <dbReference type="NCBI Taxonomy" id="1979269"/>
    <lineage>
        <taxon>Bacteria</taxon>
        <taxon>Pseudomonadati</taxon>
        <taxon>Pseudomonadota</taxon>
        <taxon>Alphaproteobacteria</taxon>
        <taxon>Acetobacterales</taxon>
        <taxon>Roseomonadaceae</taxon>
        <taxon>Rhodovarius</taxon>
    </lineage>
</organism>